<evidence type="ECO:0000313" key="3">
    <source>
        <dbReference type="Proteomes" id="UP000504637"/>
    </source>
</evidence>
<dbReference type="Gene3D" id="1.25.40.20">
    <property type="entry name" value="Ankyrin repeat-containing domain"/>
    <property type="match status" value="1"/>
</dbReference>
<accession>A0A6J3LTE4</accession>
<feature type="repeat" description="ANK" evidence="1">
    <location>
        <begin position="266"/>
        <end position="298"/>
    </location>
</feature>
<evidence type="ECO:0000313" key="4">
    <source>
        <dbReference type="RefSeq" id="XP_033455585.1"/>
    </source>
</evidence>
<dbReference type="PANTHER" id="PTHR24118:SF99">
    <property type="entry name" value="POTE ANKYRIN DOMAIN FAMILY MEMBER 3C-RELATED"/>
    <property type="match status" value="1"/>
</dbReference>
<dbReference type="InterPro" id="IPR036770">
    <property type="entry name" value="Ankyrin_rpt-contain_sf"/>
</dbReference>
<dbReference type="PANTHER" id="PTHR24118">
    <property type="entry name" value="POTE ANKYRIN DOMAIN"/>
    <property type="match status" value="1"/>
</dbReference>
<dbReference type="SUPFAM" id="SSF48403">
    <property type="entry name" value="Ankyrin repeat"/>
    <property type="match status" value="1"/>
</dbReference>
<dbReference type="SMART" id="SM00248">
    <property type="entry name" value="ANK"/>
    <property type="match status" value="2"/>
</dbReference>
<protein>
    <submittedName>
        <fullName evidence="4">Ankyrin</fullName>
    </submittedName>
</protein>
<dbReference type="OrthoDB" id="3945980at2759"/>
<evidence type="ECO:0000256" key="2">
    <source>
        <dbReference type="SAM" id="MobiDB-lite"/>
    </source>
</evidence>
<evidence type="ECO:0000256" key="1">
    <source>
        <dbReference type="PROSITE-ProRule" id="PRU00023"/>
    </source>
</evidence>
<dbReference type="Pfam" id="PF12796">
    <property type="entry name" value="Ank_2"/>
    <property type="match status" value="1"/>
</dbReference>
<feature type="region of interest" description="Disordered" evidence="2">
    <location>
        <begin position="140"/>
        <end position="161"/>
    </location>
</feature>
<reference evidence="4" key="2">
    <citation type="submission" date="2020-04" db="EMBL/GenBank/DDBJ databases">
        <authorList>
            <consortium name="NCBI Genome Project"/>
        </authorList>
    </citation>
    <scope>NUCLEOTIDE SEQUENCE</scope>
    <source>
        <strain evidence="4">CBS 342.82</strain>
    </source>
</reference>
<dbReference type="AlphaFoldDB" id="A0A6J3LTE4"/>
<reference evidence="4" key="1">
    <citation type="submission" date="2020-01" db="EMBL/GenBank/DDBJ databases">
        <authorList>
            <consortium name="DOE Joint Genome Institute"/>
            <person name="Haridas S."/>
            <person name="Albert R."/>
            <person name="Binder M."/>
            <person name="Bloem J."/>
            <person name="Labutti K."/>
            <person name="Salamov A."/>
            <person name="Andreopoulos B."/>
            <person name="Baker S.E."/>
            <person name="Barry K."/>
            <person name="Bills G."/>
            <person name="Bluhm B.H."/>
            <person name="Cannon C."/>
            <person name="Castanera R."/>
            <person name="Culley D.E."/>
            <person name="Daum C."/>
            <person name="Ezra D."/>
            <person name="Gonzalez J.B."/>
            <person name="Henrissat B."/>
            <person name="Kuo A."/>
            <person name="Liang C."/>
            <person name="Lipzen A."/>
            <person name="Lutzoni F."/>
            <person name="Magnuson J."/>
            <person name="Mondo S."/>
            <person name="Nolan M."/>
            <person name="Ohm R."/>
            <person name="Pangilinan J."/>
            <person name="Park H.-J."/>
            <person name="Ramirez L."/>
            <person name="Alfaro M."/>
            <person name="Sun H."/>
            <person name="Tritt A."/>
            <person name="Yoshinaga Y."/>
            <person name="Zwiers L.-H."/>
            <person name="Turgeon B.G."/>
            <person name="Goodwin S.B."/>
            <person name="Spatafora J.W."/>
            <person name="Crous P.W."/>
            <person name="Grigoriev I.V."/>
        </authorList>
    </citation>
    <scope>NUCLEOTIDE SEQUENCE</scope>
    <source>
        <strain evidence="4">CBS 342.82</strain>
    </source>
</reference>
<dbReference type="InterPro" id="IPR002110">
    <property type="entry name" value="Ankyrin_rpt"/>
</dbReference>
<dbReference type="PROSITE" id="PS50088">
    <property type="entry name" value="ANK_REPEAT"/>
    <property type="match status" value="1"/>
</dbReference>
<feature type="region of interest" description="Disordered" evidence="2">
    <location>
        <begin position="1"/>
        <end position="34"/>
    </location>
</feature>
<dbReference type="RefSeq" id="XP_033455585.1">
    <property type="nucleotide sequence ID" value="XM_033603498.1"/>
</dbReference>
<gene>
    <name evidence="4" type="ORF">K489DRAFT_374178</name>
</gene>
<keyword evidence="1" id="KW-0040">ANK repeat</keyword>
<dbReference type="GeneID" id="54361298"/>
<feature type="compositionally biased region" description="Basic residues" evidence="2">
    <location>
        <begin position="16"/>
        <end position="27"/>
    </location>
</feature>
<reference evidence="4" key="3">
    <citation type="submission" date="2025-08" db="UniProtKB">
        <authorList>
            <consortium name="RefSeq"/>
        </authorList>
    </citation>
    <scope>IDENTIFICATION</scope>
    <source>
        <strain evidence="4">CBS 342.82</strain>
    </source>
</reference>
<proteinExistence type="predicted"/>
<dbReference type="PROSITE" id="PS50297">
    <property type="entry name" value="ANK_REP_REGION"/>
    <property type="match status" value="1"/>
</dbReference>
<dbReference type="Proteomes" id="UP000504637">
    <property type="component" value="Unplaced"/>
</dbReference>
<name>A0A6J3LTE4_9PEZI</name>
<sequence length="535" mass="58940">MSNPPVDVAHKPAVSTRRRLQNRKAQQKFRGEVSQPLNMENNAKSGIGDLFDLDLAGAIEGTDDDRPHNHQQLEMLPDPEFAGPSSIGFEQVQFPWHAQDAYPFPATPQLSHSLDMRLEDITAMLSSSAEYTHGKAFKSGSVGSEEFRPLHQPSRSGDLTSDDWLRHRRLLSSDSITPPNGETPSSAVSLQYNPFTNAYISSEGSSATNSTTDLERLSVIQPSESSRISPRPNVPLLHVAIQTRKKSMVRLLLRRGACHVNERDPDGRTALHVAVQSGNQEIVEVLVKHGADPKAADRNGLDALRYAVEQGQEEICGADKFASNIALLSARLLISVAQLMACNWHHAHRGAQSHSRQPSDPATWADLPGRTRVSVNNRIRYDPARDLLLSTAPAFPLVSARIADNIGTRKHRIELTRRPSNVEMEIISVPRLPLTPSGASSTMCRARLQQLNRGNPSPSAPVPHPYLQRQCKHPAITTRLEITGAEGDFSAPGDYGADLKLLCSARYSRTKLPLATQEPHNGRYVEFSDAQRNRC</sequence>
<keyword evidence="3" id="KW-1185">Reference proteome</keyword>
<organism evidence="4">
    <name type="scientific">Dissoconium aciculare CBS 342.82</name>
    <dbReference type="NCBI Taxonomy" id="1314786"/>
    <lineage>
        <taxon>Eukaryota</taxon>
        <taxon>Fungi</taxon>
        <taxon>Dikarya</taxon>
        <taxon>Ascomycota</taxon>
        <taxon>Pezizomycotina</taxon>
        <taxon>Dothideomycetes</taxon>
        <taxon>Dothideomycetidae</taxon>
        <taxon>Mycosphaerellales</taxon>
        <taxon>Dissoconiaceae</taxon>
        <taxon>Dissoconium</taxon>
    </lineage>
</organism>